<dbReference type="Proteomes" id="UP001145114">
    <property type="component" value="Unassembled WGS sequence"/>
</dbReference>
<accession>A0ACC1HFA5</accession>
<name>A0ACC1HFA5_9FUNG</name>
<sequence>MEEWPENDFRIFVGDLGPEVTDAMLNEAFSKYKSLAKVKIVKDKRSGKAKGYGFVSLLDSNDYIRAMREMNGKYVGNRPMKLRKSDWKTRNVTIKDVKRDRNLEQSFKEAKKAKRI</sequence>
<evidence type="ECO:0000313" key="2">
    <source>
        <dbReference type="Proteomes" id="UP001145114"/>
    </source>
</evidence>
<reference evidence="1" key="1">
    <citation type="submission" date="2022-06" db="EMBL/GenBank/DDBJ databases">
        <title>Phylogenomic reconstructions and comparative analyses of Kickxellomycotina fungi.</title>
        <authorList>
            <person name="Reynolds N.K."/>
            <person name="Stajich J.E."/>
            <person name="Barry K."/>
            <person name="Grigoriev I.V."/>
            <person name="Crous P."/>
            <person name="Smith M.E."/>
        </authorList>
    </citation>
    <scope>NUCLEOTIDE SEQUENCE</scope>
    <source>
        <strain evidence="1">RSA 2271</strain>
    </source>
</reference>
<organism evidence="1 2">
    <name type="scientific">Spiromyces aspiralis</name>
    <dbReference type="NCBI Taxonomy" id="68401"/>
    <lineage>
        <taxon>Eukaryota</taxon>
        <taxon>Fungi</taxon>
        <taxon>Fungi incertae sedis</taxon>
        <taxon>Zoopagomycota</taxon>
        <taxon>Kickxellomycotina</taxon>
        <taxon>Kickxellomycetes</taxon>
        <taxon>Kickxellales</taxon>
        <taxon>Kickxellaceae</taxon>
        <taxon>Spiromyces</taxon>
    </lineage>
</organism>
<dbReference type="EMBL" id="JAMZIH010008079">
    <property type="protein sequence ID" value="KAJ1672624.1"/>
    <property type="molecule type" value="Genomic_DNA"/>
</dbReference>
<proteinExistence type="predicted"/>
<protein>
    <submittedName>
        <fullName evidence="1">RNA-binding protein 42</fullName>
    </submittedName>
</protein>
<gene>
    <name evidence="1" type="primary">RBM42</name>
    <name evidence="1" type="ORF">EV182_006817</name>
</gene>
<evidence type="ECO:0000313" key="1">
    <source>
        <dbReference type="EMBL" id="KAJ1672624.1"/>
    </source>
</evidence>
<comment type="caution">
    <text evidence="1">The sequence shown here is derived from an EMBL/GenBank/DDBJ whole genome shotgun (WGS) entry which is preliminary data.</text>
</comment>
<keyword evidence="2" id="KW-1185">Reference proteome</keyword>